<accession>A0A4E0QTX1</accession>
<dbReference type="GO" id="GO:0019867">
    <property type="term" value="C:outer membrane"/>
    <property type="evidence" value="ECO:0007669"/>
    <property type="project" value="InterPro"/>
</dbReference>
<organism evidence="3 4">
    <name type="scientific">Candidatus Thiomargarita nelsonii</name>
    <dbReference type="NCBI Taxonomy" id="1003181"/>
    <lineage>
        <taxon>Bacteria</taxon>
        <taxon>Pseudomonadati</taxon>
        <taxon>Pseudomonadota</taxon>
        <taxon>Gammaproteobacteria</taxon>
        <taxon>Thiotrichales</taxon>
        <taxon>Thiotrichaceae</taxon>
        <taxon>Thiomargarita</taxon>
    </lineage>
</organism>
<evidence type="ECO:0000259" key="2">
    <source>
        <dbReference type="Pfam" id="PF05433"/>
    </source>
</evidence>
<evidence type="ECO:0000313" key="3">
    <source>
        <dbReference type="EMBL" id="TGO03100.1"/>
    </source>
</evidence>
<keyword evidence="4" id="KW-1185">Reference proteome</keyword>
<evidence type="ECO:0000256" key="1">
    <source>
        <dbReference type="SAM" id="MobiDB-lite"/>
    </source>
</evidence>
<feature type="compositionally biased region" description="Basic and acidic residues" evidence="1">
    <location>
        <begin position="55"/>
        <end position="77"/>
    </location>
</feature>
<evidence type="ECO:0000313" key="4">
    <source>
        <dbReference type="Proteomes" id="UP000030428"/>
    </source>
</evidence>
<comment type="caution">
    <text evidence="3">The sequence shown here is derived from an EMBL/GenBank/DDBJ whole genome shotgun (WGS) entry which is preliminary data.</text>
</comment>
<dbReference type="Proteomes" id="UP000030428">
    <property type="component" value="Unassembled WGS sequence"/>
</dbReference>
<feature type="region of interest" description="Disordered" evidence="1">
    <location>
        <begin position="55"/>
        <end position="87"/>
    </location>
</feature>
<dbReference type="Pfam" id="PF05433">
    <property type="entry name" value="Rick_17kDa_Anti"/>
    <property type="match status" value="1"/>
</dbReference>
<reference evidence="3 4" key="1">
    <citation type="journal article" date="2016" name="Front. Microbiol.">
        <title>Single-Cell (Meta-)Genomics of a Dimorphic Candidatus Thiomargarita nelsonii Reveals Genomic Plasticity.</title>
        <authorList>
            <person name="Flood B.E."/>
            <person name="Fliss P."/>
            <person name="Jones D.S."/>
            <person name="Dick G.J."/>
            <person name="Jain S."/>
            <person name="Kaster A.K."/>
            <person name="Winkel M."/>
            <person name="Mussmann M."/>
            <person name="Bailey J."/>
        </authorList>
    </citation>
    <scope>NUCLEOTIDE SEQUENCE [LARGE SCALE GENOMIC DNA]</scope>
    <source>
        <strain evidence="3">Hydrate Ridge</strain>
    </source>
</reference>
<dbReference type="InterPro" id="IPR008816">
    <property type="entry name" value="Gly_zipper_2TM_dom"/>
</dbReference>
<protein>
    <recommendedName>
        <fullName evidence="2">Glycine zipper 2TM domain-containing protein</fullName>
    </recommendedName>
</protein>
<gene>
    <name evidence="3" type="ORF">PN36_12715</name>
</gene>
<feature type="domain" description="Glycine zipper 2TM" evidence="2">
    <location>
        <begin position="18"/>
        <end position="54"/>
    </location>
</feature>
<sequence length="179" mass="20421">MGLALLLIFNIAYASDKGAIIGGIAGGVICNKASKGDPVATLFCTALGAAAGHELIDKPNERRDQERHERHEPDRHRPLPPSPPPPPIYDDGWNRCDDVYSYSRGHCSQWQEEPYRESPYCYGPSCRRGCQKNYWHSGDRICFREGRITYFPPSDNPCRKMVCNDTSDSCRCVDWRRRW</sequence>
<name>A0A4E0QTX1_9GAMM</name>
<dbReference type="AlphaFoldDB" id="A0A4E0QTX1"/>
<proteinExistence type="predicted"/>
<dbReference type="EMBL" id="JSZA02000040">
    <property type="protein sequence ID" value="TGO03100.1"/>
    <property type="molecule type" value="Genomic_DNA"/>
</dbReference>